<sequence length="73" mass="8434">RKVIQAASHSTGVTEGIFMARQELKTLLSQNEALVEDRTSTCSDRAYYERNPGNRRNDEYFRSRYGNSSRVFV</sequence>
<organism evidence="1 2">
    <name type="scientific">Natranaerobius trueperi</name>
    <dbReference type="NCBI Taxonomy" id="759412"/>
    <lineage>
        <taxon>Bacteria</taxon>
        <taxon>Bacillati</taxon>
        <taxon>Bacillota</taxon>
        <taxon>Clostridia</taxon>
        <taxon>Natranaerobiales</taxon>
        <taxon>Natranaerobiaceae</taxon>
        <taxon>Natranaerobius</taxon>
    </lineage>
</organism>
<dbReference type="RefSeq" id="WP_240503602.1">
    <property type="nucleotide sequence ID" value="NZ_NIQC01000106.1"/>
</dbReference>
<dbReference type="AlphaFoldDB" id="A0A226BWB6"/>
<proteinExistence type="predicted"/>
<feature type="non-terminal residue" evidence="1">
    <location>
        <position position="1"/>
    </location>
</feature>
<comment type="caution">
    <text evidence="1">The sequence shown here is derived from an EMBL/GenBank/DDBJ whole genome shotgun (WGS) entry which is preliminary data.</text>
</comment>
<protein>
    <submittedName>
        <fullName evidence="1">Uncharacterized protein</fullName>
    </submittedName>
</protein>
<dbReference type="Proteomes" id="UP000214588">
    <property type="component" value="Unassembled WGS sequence"/>
</dbReference>
<keyword evidence="2" id="KW-1185">Reference proteome</keyword>
<evidence type="ECO:0000313" key="2">
    <source>
        <dbReference type="Proteomes" id="UP000214588"/>
    </source>
</evidence>
<gene>
    <name evidence="1" type="ORF">CDO51_13335</name>
</gene>
<accession>A0A226BWB6</accession>
<evidence type="ECO:0000313" key="1">
    <source>
        <dbReference type="EMBL" id="OWZ82604.1"/>
    </source>
</evidence>
<reference evidence="1 2" key="1">
    <citation type="submission" date="2017-06" db="EMBL/GenBank/DDBJ databases">
        <title>Draft Genome Sequence of Natranaerobius trueperi halophilic, alkalithermophilic bacteria from soda lakes.</title>
        <authorList>
            <person name="Zhao B."/>
        </authorList>
    </citation>
    <scope>NUCLEOTIDE SEQUENCE [LARGE SCALE GENOMIC DNA]</scope>
    <source>
        <strain evidence="1 2">DSM 18760</strain>
    </source>
</reference>
<dbReference type="EMBL" id="NIQC01000106">
    <property type="protein sequence ID" value="OWZ82604.1"/>
    <property type="molecule type" value="Genomic_DNA"/>
</dbReference>
<name>A0A226BWB6_9FIRM</name>